<reference evidence="2 3" key="1">
    <citation type="journal article" date="2007" name="Nature">
        <title>Evolution of genes and genomes on the Drosophila phylogeny.</title>
        <authorList>
            <consortium name="Drosophila 12 Genomes Consortium"/>
            <person name="Clark A.G."/>
            <person name="Eisen M.B."/>
            <person name="Smith D.R."/>
            <person name="Bergman C.M."/>
            <person name="Oliver B."/>
            <person name="Markow T.A."/>
            <person name="Kaufman T.C."/>
            <person name="Kellis M."/>
            <person name="Gelbart W."/>
            <person name="Iyer V.N."/>
            <person name="Pollard D.A."/>
            <person name="Sackton T.B."/>
            <person name="Larracuente A.M."/>
            <person name="Singh N.D."/>
            <person name="Abad J.P."/>
            <person name="Abt D.N."/>
            <person name="Adryan B."/>
            <person name="Aguade M."/>
            <person name="Akashi H."/>
            <person name="Anderson W.W."/>
            <person name="Aquadro C.F."/>
            <person name="Ardell D.H."/>
            <person name="Arguello R."/>
            <person name="Artieri C.G."/>
            <person name="Barbash D.A."/>
            <person name="Barker D."/>
            <person name="Barsanti P."/>
            <person name="Batterham P."/>
            <person name="Batzoglou S."/>
            <person name="Begun D."/>
            <person name="Bhutkar A."/>
            <person name="Blanco E."/>
            <person name="Bosak S.A."/>
            <person name="Bradley R.K."/>
            <person name="Brand A.D."/>
            <person name="Brent M.R."/>
            <person name="Brooks A.N."/>
            <person name="Brown R.H."/>
            <person name="Butlin R.K."/>
            <person name="Caggese C."/>
            <person name="Calvi B.R."/>
            <person name="Bernardo de Carvalho A."/>
            <person name="Caspi A."/>
            <person name="Castrezana S."/>
            <person name="Celniker S.E."/>
            <person name="Chang J.L."/>
            <person name="Chapple C."/>
            <person name="Chatterji S."/>
            <person name="Chinwalla A."/>
            <person name="Civetta A."/>
            <person name="Clifton S.W."/>
            <person name="Comeron J.M."/>
            <person name="Costello J.C."/>
            <person name="Coyne J.A."/>
            <person name="Daub J."/>
            <person name="David R.G."/>
            <person name="Delcher A.L."/>
            <person name="Delehaunty K."/>
            <person name="Do C.B."/>
            <person name="Ebling H."/>
            <person name="Edwards K."/>
            <person name="Eickbush T."/>
            <person name="Evans J.D."/>
            <person name="Filipski A."/>
            <person name="Findeiss S."/>
            <person name="Freyhult E."/>
            <person name="Fulton L."/>
            <person name="Fulton R."/>
            <person name="Garcia A.C."/>
            <person name="Gardiner A."/>
            <person name="Garfield D.A."/>
            <person name="Garvin B.E."/>
            <person name="Gibson G."/>
            <person name="Gilbert D."/>
            <person name="Gnerre S."/>
            <person name="Godfrey J."/>
            <person name="Good R."/>
            <person name="Gotea V."/>
            <person name="Gravely B."/>
            <person name="Greenberg A.J."/>
            <person name="Griffiths-Jones S."/>
            <person name="Gross S."/>
            <person name="Guigo R."/>
            <person name="Gustafson E.A."/>
            <person name="Haerty W."/>
            <person name="Hahn M.W."/>
            <person name="Halligan D.L."/>
            <person name="Halpern A.L."/>
            <person name="Halter G.M."/>
            <person name="Han M.V."/>
            <person name="Heger A."/>
            <person name="Hillier L."/>
            <person name="Hinrichs A.S."/>
            <person name="Holmes I."/>
            <person name="Hoskins R.A."/>
            <person name="Hubisz M.J."/>
            <person name="Hultmark D."/>
            <person name="Huntley M.A."/>
            <person name="Jaffe D.B."/>
            <person name="Jagadeeshan S."/>
            <person name="Jeck W.R."/>
            <person name="Johnson J."/>
            <person name="Jones C.D."/>
            <person name="Jordan W.C."/>
            <person name="Karpen G.H."/>
            <person name="Kataoka E."/>
            <person name="Keightley P.D."/>
            <person name="Kheradpour P."/>
            <person name="Kirkness E.F."/>
            <person name="Koerich L.B."/>
            <person name="Kristiansen K."/>
            <person name="Kudrna D."/>
            <person name="Kulathinal R.J."/>
            <person name="Kumar S."/>
            <person name="Kwok R."/>
            <person name="Lander E."/>
            <person name="Langley C.H."/>
            <person name="Lapoint R."/>
            <person name="Lazzaro B.P."/>
            <person name="Lee S.J."/>
            <person name="Levesque L."/>
            <person name="Li R."/>
            <person name="Lin C.F."/>
            <person name="Lin M.F."/>
            <person name="Lindblad-Toh K."/>
            <person name="Llopart A."/>
            <person name="Long M."/>
            <person name="Low L."/>
            <person name="Lozovsky E."/>
            <person name="Lu J."/>
            <person name="Luo M."/>
            <person name="Machado C.A."/>
            <person name="Makalowski W."/>
            <person name="Marzo M."/>
            <person name="Matsuda M."/>
            <person name="Matzkin L."/>
            <person name="McAllister B."/>
            <person name="McBride C.S."/>
            <person name="McKernan B."/>
            <person name="McKernan K."/>
            <person name="Mendez-Lago M."/>
            <person name="Minx P."/>
            <person name="Mollenhauer M.U."/>
            <person name="Montooth K."/>
            <person name="Mount S.M."/>
            <person name="Mu X."/>
            <person name="Myers E."/>
            <person name="Negre B."/>
            <person name="Newfeld S."/>
            <person name="Nielsen R."/>
            <person name="Noor M.A."/>
            <person name="O'Grady P."/>
            <person name="Pachter L."/>
            <person name="Papaceit M."/>
            <person name="Parisi M.J."/>
            <person name="Parisi M."/>
            <person name="Parts L."/>
            <person name="Pedersen J.S."/>
            <person name="Pesole G."/>
            <person name="Phillippy A.M."/>
            <person name="Ponting C.P."/>
            <person name="Pop M."/>
            <person name="Porcelli D."/>
            <person name="Powell J.R."/>
            <person name="Prohaska S."/>
            <person name="Pruitt K."/>
            <person name="Puig M."/>
            <person name="Quesneville H."/>
            <person name="Ram K.R."/>
            <person name="Rand D."/>
            <person name="Rasmussen M.D."/>
            <person name="Reed L.K."/>
            <person name="Reenan R."/>
            <person name="Reily A."/>
            <person name="Remington K.A."/>
            <person name="Rieger T.T."/>
            <person name="Ritchie M.G."/>
            <person name="Robin C."/>
            <person name="Rogers Y.H."/>
            <person name="Rohde C."/>
            <person name="Rozas J."/>
            <person name="Rubenfield M.J."/>
            <person name="Ruiz A."/>
            <person name="Russo S."/>
            <person name="Salzberg S.L."/>
            <person name="Sanchez-Gracia A."/>
            <person name="Saranga D.J."/>
            <person name="Sato H."/>
            <person name="Schaeffer S.W."/>
            <person name="Schatz M.C."/>
            <person name="Schlenke T."/>
            <person name="Schwartz R."/>
            <person name="Segarra C."/>
            <person name="Singh R.S."/>
            <person name="Sirot L."/>
            <person name="Sirota M."/>
            <person name="Sisneros N.B."/>
            <person name="Smith C.D."/>
            <person name="Smith T.F."/>
            <person name="Spieth J."/>
            <person name="Stage D.E."/>
            <person name="Stark A."/>
            <person name="Stephan W."/>
            <person name="Strausberg R.L."/>
            <person name="Strempel S."/>
            <person name="Sturgill D."/>
            <person name="Sutton G."/>
            <person name="Sutton G.G."/>
            <person name="Tao W."/>
            <person name="Teichmann S."/>
            <person name="Tobari Y.N."/>
            <person name="Tomimura Y."/>
            <person name="Tsolas J.M."/>
            <person name="Valente V.L."/>
            <person name="Venter E."/>
            <person name="Venter J.C."/>
            <person name="Vicario S."/>
            <person name="Vieira F.G."/>
            <person name="Vilella A.J."/>
            <person name="Villasante A."/>
            <person name="Walenz B."/>
            <person name="Wang J."/>
            <person name="Wasserman M."/>
            <person name="Watts T."/>
            <person name="Wilson D."/>
            <person name="Wilson R.K."/>
            <person name="Wing R.A."/>
            <person name="Wolfner M.F."/>
            <person name="Wong A."/>
            <person name="Wong G.K."/>
            <person name="Wu C.I."/>
            <person name="Wu G."/>
            <person name="Yamamoto D."/>
            <person name="Yang H.P."/>
            <person name="Yang S.P."/>
            <person name="Yorke J.A."/>
            <person name="Yoshida K."/>
            <person name="Zdobnov E."/>
            <person name="Zhang P."/>
            <person name="Zhang Y."/>
            <person name="Zimin A.V."/>
            <person name="Baldwin J."/>
            <person name="Abdouelleil A."/>
            <person name="Abdulkadir J."/>
            <person name="Abebe A."/>
            <person name="Abera B."/>
            <person name="Abreu J."/>
            <person name="Acer S.C."/>
            <person name="Aftuck L."/>
            <person name="Alexander A."/>
            <person name="An P."/>
            <person name="Anderson E."/>
            <person name="Anderson S."/>
            <person name="Arachi H."/>
            <person name="Azer M."/>
            <person name="Bachantsang P."/>
            <person name="Barry A."/>
            <person name="Bayul T."/>
            <person name="Berlin A."/>
            <person name="Bessette D."/>
            <person name="Bloom T."/>
            <person name="Blye J."/>
            <person name="Boguslavskiy L."/>
            <person name="Bonnet C."/>
            <person name="Boukhgalter B."/>
            <person name="Bourzgui I."/>
            <person name="Brown A."/>
            <person name="Cahill P."/>
            <person name="Channer S."/>
            <person name="Cheshatsang Y."/>
            <person name="Chuda L."/>
            <person name="Citroen M."/>
            <person name="Collymore A."/>
            <person name="Cooke P."/>
            <person name="Costello M."/>
            <person name="D'Aco K."/>
            <person name="Daza R."/>
            <person name="De Haan G."/>
            <person name="DeGray S."/>
            <person name="DeMaso C."/>
            <person name="Dhargay N."/>
            <person name="Dooley K."/>
            <person name="Dooley E."/>
            <person name="Doricent M."/>
            <person name="Dorje P."/>
            <person name="Dorjee K."/>
            <person name="Dupes A."/>
            <person name="Elong R."/>
            <person name="Falk J."/>
            <person name="Farina A."/>
            <person name="Faro S."/>
            <person name="Ferguson D."/>
            <person name="Fisher S."/>
            <person name="Foley C.D."/>
            <person name="Franke A."/>
            <person name="Friedrich D."/>
            <person name="Gadbois L."/>
            <person name="Gearin G."/>
            <person name="Gearin C.R."/>
            <person name="Giannoukos G."/>
            <person name="Goode T."/>
            <person name="Graham J."/>
            <person name="Grandbois E."/>
            <person name="Grewal S."/>
            <person name="Gyaltsen K."/>
            <person name="Hafez N."/>
            <person name="Hagos B."/>
            <person name="Hall J."/>
            <person name="Henson C."/>
            <person name="Hollinger A."/>
            <person name="Honan T."/>
            <person name="Huard M.D."/>
            <person name="Hughes L."/>
            <person name="Hurhula B."/>
            <person name="Husby M.E."/>
            <person name="Kamat A."/>
            <person name="Kanga B."/>
            <person name="Kashin S."/>
            <person name="Khazanovich D."/>
            <person name="Kisner P."/>
            <person name="Lance K."/>
            <person name="Lara M."/>
            <person name="Lee W."/>
            <person name="Lennon N."/>
            <person name="Letendre F."/>
            <person name="LeVine R."/>
            <person name="Lipovsky A."/>
            <person name="Liu X."/>
            <person name="Liu J."/>
            <person name="Liu S."/>
            <person name="Lokyitsang T."/>
            <person name="Lokyitsang Y."/>
            <person name="Lubonja R."/>
            <person name="Lui A."/>
            <person name="MacDonald P."/>
            <person name="Magnisalis V."/>
            <person name="Maru K."/>
            <person name="Matthews C."/>
            <person name="McCusker W."/>
            <person name="McDonough S."/>
            <person name="Mehta T."/>
            <person name="Meldrim J."/>
            <person name="Meneus L."/>
            <person name="Mihai O."/>
            <person name="Mihalev A."/>
            <person name="Mihova T."/>
            <person name="Mittelman R."/>
            <person name="Mlenga V."/>
            <person name="Montmayeur A."/>
            <person name="Mulrain L."/>
            <person name="Navidi A."/>
            <person name="Naylor J."/>
            <person name="Negash T."/>
            <person name="Nguyen T."/>
            <person name="Nguyen N."/>
            <person name="Nicol R."/>
            <person name="Norbu C."/>
            <person name="Norbu N."/>
            <person name="Novod N."/>
            <person name="O'Neill B."/>
            <person name="Osman S."/>
            <person name="Markiewicz E."/>
            <person name="Oyono O.L."/>
            <person name="Patti C."/>
            <person name="Phunkhang P."/>
            <person name="Pierre F."/>
            <person name="Priest M."/>
            <person name="Raghuraman S."/>
            <person name="Rege F."/>
            <person name="Reyes R."/>
            <person name="Rise C."/>
            <person name="Rogov P."/>
            <person name="Ross K."/>
            <person name="Ryan E."/>
            <person name="Settipalli S."/>
            <person name="Shea T."/>
            <person name="Sherpa N."/>
            <person name="Shi L."/>
            <person name="Shih D."/>
            <person name="Sparrow T."/>
            <person name="Spaulding J."/>
            <person name="Stalker J."/>
            <person name="Stange-Thomann N."/>
            <person name="Stavropoulos S."/>
            <person name="Stone C."/>
            <person name="Strader C."/>
            <person name="Tesfaye S."/>
            <person name="Thomson T."/>
            <person name="Thoulutsang Y."/>
            <person name="Thoulutsang D."/>
            <person name="Topham K."/>
            <person name="Topping I."/>
            <person name="Tsamla T."/>
            <person name="Vassiliev H."/>
            <person name="Vo A."/>
            <person name="Wangchuk T."/>
            <person name="Wangdi T."/>
            <person name="Weiand M."/>
            <person name="Wilkinson J."/>
            <person name="Wilson A."/>
            <person name="Yadav S."/>
            <person name="Young G."/>
            <person name="Yu Q."/>
            <person name="Zembek L."/>
            <person name="Zhong D."/>
            <person name="Zimmer A."/>
            <person name="Zwirko Z."/>
            <person name="Jaffe D.B."/>
            <person name="Alvarez P."/>
            <person name="Brockman W."/>
            <person name="Butler J."/>
            <person name="Chin C."/>
            <person name="Gnerre S."/>
            <person name="Grabherr M."/>
            <person name="Kleber M."/>
            <person name="Mauceli E."/>
            <person name="MacCallum I."/>
        </authorList>
    </citation>
    <scope>NUCLEOTIDE SEQUENCE [LARGE SCALE GENOMIC DNA]</scope>
    <source>
        <strain evidence="3">MSH-3 / Tucson 14011-0111.49</strain>
    </source>
</reference>
<dbReference type="EMBL" id="CH479199">
    <property type="protein sequence ID" value="EDW29600.1"/>
    <property type="molecule type" value="Genomic_DNA"/>
</dbReference>
<feature type="region of interest" description="Disordered" evidence="1">
    <location>
        <begin position="766"/>
        <end position="791"/>
    </location>
</feature>
<feature type="compositionally biased region" description="Basic and acidic residues" evidence="1">
    <location>
        <begin position="177"/>
        <end position="187"/>
    </location>
</feature>
<feature type="region of interest" description="Disordered" evidence="1">
    <location>
        <begin position="839"/>
        <end position="863"/>
    </location>
</feature>
<feature type="compositionally biased region" description="Low complexity" evidence="1">
    <location>
        <begin position="570"/>
        <end position="583"/>
    </location>
</feature>
<feature type="region of interest" description="Disordered" evidence="1">
    <location>
        <begin position="396"/>
        <end position="433"/>
    </location>
</feature>
<feature type="compositionally biased region" description="Basic and acidic residues" evidence="1">
    <location>
        <begin position="844"/>
        <end position="857"/>
    </location>
</feature>
<name>B4H023_DROPE</name>
<feature type="region of interest" description="Disordered" evidence="1">
    <location>
        <begin position="657"/>
        <end position="679"/>
    </location>
</feature>
<sequence>MVAPEPELQQVSDSRSQSMSRLDVGAVQATNEGAETKKRRASVFSEERLFIPKNLARSNLQQRGSSGVNSFDKLSSNTEYCLRMLKFPVGNGRARFVAKKLKKGQVAGVQSSSKEPPDSTHHQMIMADGNGKDTSMETKEADALRANPMATKEEPIHMPNLNAESARNVDDDVDADDGIKNKSEVTEPARGPHSMQDQGHSVIKVSTQLMSEKGVPSDQPYPCLRWHNPDNQFLDLKMGLLNDLRNIPEVEATANYIEVENNGERNKGAEKSERQEERVQQTSGNLTETQPEPRQQSEMAPLLIPNDPIYPSVHHIQPPPRVQARPEPQAHYYSVPVTVNNPFGVTSKATSSEAAGEHSILCQRLLHHSVLPSVDQFQPSSACHNSAMDLTNQSYRQQHADGETPALPSAMEHPWRQQSLDTHPGHSSQTQQQLQNLFDQPPLQHHTIPHLSAQHHQVLCQQNILESIGQLEKLKVMHQNLKLQEEKQARFFHTALTTILNERADDEHMFQYKMKQSKKAEDKLNADKEKQQRKLKADLQYLDVRIRNRQRILSWRQHQQQLLLQNPFHQQQPLQQQQQQQHQPKQHQHQPEHHQTQPEQHQPQHHQPEQHQTEQHQTEQHQPQQHQTEQHQTEQHQPQLQPDILYHYPQRPVVVEESHKQYHQKQQQQQQLQQHQKKQHQQEQLQQQQQQQQKQQQRQQQQQQKQQQQKQQQHQQQHQQRVHKQHHTALFEPPPYIYPSSTSYRLPLSVATTAAASGSEFQSKLMPLPPLQRKPPFSSCGNAKKRTKTQDVELRREINERRGVAYPTPSVEVHYPPAAAATVSSSTYPPYRFQYLYKPSAPEKSQEQRAPGHDREYGSAGETASTFITNYVSSYLNENMRTNK</sequence>
<evidence type="ECO:0000313" key="2">
    <source>
        <dbReference type="EMBL" id="EDW29600.1"/>
    </source>
</evidence>
<keyword evidence="3" id="KW-1185">Reference proteome</keyword>
<dbReference type="OMA" id="CIRMLKF"/>
<feature type="region of interest" description="Disordered" evidence="1">
    <location>
        <begin position="570"/>
        <end position="638"/>
    </location>
</feature>
<dbReference type="PANTHER" id="PTHR18871:SF2">
    <property type="entry name" value="CENTROSOMAL PROTEIN OF 112 KDA"/>
    <property type="match status" value="1"/>
</dbReference>
<proteinExistence type="predicted"/>
<feature type="region of interest" description="Disordered" evidence="1">
    <location>
        <begin position="1"/>
        <end position="41"/>
    </location>
</feature>
<feature type="compositionally biased region" description="Basic and acidic residues" evidence="1">
    <location>
        <begin position="262"/>
        <end position="279"/>
    </location>
</feature>
<feature type="region of interest" description="Disordered" evidence="1">
    <location>
        <begin position="105"/>
        <end position="199"/>
    </location>
</feature>
<feature type="compositionally biased region" description="Polar residues" evidence="1">
    <location>
        <begin position="280"/>
        <end position="298"/>
    </location>
</feature>
<dbReference type="PANTHER" id="PTHR18871">
    <property type="entry name" value="CENTROSOMAL PROTEIN OF 112 KDA"/>
    <property type="match status" value="1"/>
</dbReference>
<feature type="compositionally biased region" description="Low complexity" evidence="1">
    <location>
        <begin position="664"/>
        <end position="674"/>
    </location>
</feature>
<feature type="compositionally biased region" description="Polar residues" evidence="1">
    <location>
        <begin position="416"/>
        <end position="428"/>
    </location>
</feature>
<feature type="compositionally biased region" description="Low complexity" evidence="1">
    <location>
        <begin position="704"/>
        <end position="719"/>
    </location>
</feature>
<gene>
    <name evidence="2" type="primary">Dper\GL22673</name>
    <name evidence="2" type="ORF">Dper_GL22673</name>
</gene>
<feature type="region of interest" description="Disordered" evidence="1">
    <location>
        <begin position="704"/>
        <end position="726"/>
    </location>
</feature>
<protein>
    <submittedName>
        <fullName evidence="2">GL22673</fullName>
    </submittedName>
</protein>
<dbReference type="InterPro" id="IPR055310">
    <property type="entry name" value="CEP112"/>
</dbReference>
<feature type="compositionally biased region" description="Basic and acidic residues" evidence="1">
    <location>
        <begin position="606"/>
        <end position="619"/>
    </location>
</feature>
<dbReference type="PhylomeDB" id="B4H023"/>
<evidence type="ECO:0000256" key="1">
    <source>
        <dbReference type="SAM" id="MobiDB-lite"/>
    </source>
</evidence>
<accession>B4H023</accession>
<dbReference type="eggNOG" id="ENOG502QURB">
    <property type="taxonomic scope" value="Eukaryota"/>
</dbReference>
<dbReference type="STRING" id="7234.B4H023"/>
<dbReference type="Proteomes" id="UP000008744">
    <property type="component" value="Unassembled WGS sequence"/>
</dbReference>
<dbReference type="AlphaFoldDB" id="B4H023"/>
<feature type="compositionally biased region" description="Basic and acidic residues" evidence="1">
    <location>
        <begin position="130"/>
        <end position="143"/>
    </location>
</feature>
<feature type="compositionally biased region" description="Polar residues" evidence="1">
    <location>
        <begin position="9"/>
        <end position="20"/>
    </location>
</feature>
<feature type="region of interest" description="Disordered" evidence="1">
    <location>
        <begin position="261"/>
        <end position="325"/>
    </location>
</feature>
<evidence type="ECO:0000313" key="3">
    <source>
        <dbReference type="Proteomes" id="UP000008744"/>
    </source>
</evidence>
<dbReference type="HOGENOM" id="CLU_317678_0_0_1"/>
<organism evidence="3">
    <name type="scientific">Drosophila persimilis</name>
    <name type="common">Fruit fly</name>
    <dbReference type="NCBI Taxonomy" id="7234"/>
    <lineage>
        <taxon>Eukaryota</taxon>
        <taxon>Metazoa</taxon>
        <taxon>Ecdysozoa</taxon>
        <taxon>Arthropoda</taxon>
        <taxon>Hexapoda</taxon>
        <taxon>Insecta</taxon>
        <taxon>Pterygota</taxon>
        <taxon>Neoptera</taxon>
        <taxon>Endopterygota</taxon>
        <taxon>Diptera</taxon>
        <taxon>Brachycera</taxon>
        <taxon>Muscomorpha</taxon>
        <taxon>Ephydroidea</taxon>
        <taxon>Drosophilidae</taxon>
        <taxon>Drosophila</taxon>
        <taxon>Sophophora</taxon>
    </lineage>
</organism>